<name>A0A815GKW2_ADIRI</name>
<evidence type="ECO:0000313" key="3">
    <source>
        <dbReference type="Proteomes" id="UP000663828"/>
    </source>
</evidence>
<dbReference type="Gene3D" id="2.80.10.50">
    <property type="match status" value="1"/>
</dbReference>
<dbReference type="EMBL" id="CAJNOR010002791">
    <property type="protein sequence ID" value="CAF1341420.1"/>
    <property type="molecule type" value="Genomic_DNA"/>
</dbReference>
<proteinExistence type="predicted"/>
<reference evidence="1" key="1">
    <citation type="submission" date="2021-02" db="EMBL/GenBank/DDBJ databases">
        <authorList>
            <person name="Nowell W R."/>
        </authorList>
    </citation>
    <scope>NUCLEOTIDE SEQUENCE</scope>
</reference>
<keyword evidence="3" id="KW-1185">Reference proteome</keyword>
<evidence type="ECO:0000313" key="1">
    <source>
        <dbReference type="EMBL" id="CAF1341420.1"/>
    </source>
</evidence>
<dbReference type="AlphaFoldDB" id="A0A815GKW2"/>
<accession>A0A815GKW2</accession>
<evidence type="ECO:0000313" key="2">
    <source>
        <dbReference type="EMBL" id="CAF1511744.1"/>
    </source>
</evidence>
<protein>
    <submittedName>
        <fullName evidence="1">Uncharacterized protein</fullName>
    </submittedName>
</protein>
<sequence>MYTGNFISSAADGYTPNIYRITSRFFGPTRSLVFNGSLKDPGFNQTNHTATNQHWYVELANSGNYIINPVDRPEMYLTADANDGRIIIDYKEHSCAWCLIEDDDFIGAKSPGR</sequence>
<dbReference type="EMBL" id="CAJNOJ010000698">
    <property type="protein sequence ID" value="CAF1511744.1"/>
    <property type="molecule type" value="Genomic_DNA"/>
</dbReference>
<organism evidence="1 3">
    <name type="scientific">Adineta ricciae</name>
    <name type="common">Rotifer</name>
    <dbReference type="NCBI Taxonomy" id="249248"/>
    <lineage>
        <taxon>Eukaryota</taxon>
        <taxon>Metazoa</taxon>
        <taxon>Spiralia</taxon>
        <taxon>Gnathifera</taxon>
        <taxon>Rotifera</taxon>
        <taxon>Eurotatoria</taxon>
        <taxon>Bdelloidea</taxon>
        <taxon>Adinetida</taxon>
        <taxon>Adinetidae</taxon>
        <taxon>Adineta</taxon>
    </lineage>
</organism>
<dbReference type="OrthoDB" id="10048871at2759"/>
<comment type="caution">
    <text evidence="1">The sequence shown here is derived from an EMBL/GenBank/DDBJ whole genome shotgun (WGS) entry which is preliminary data.</text>
</comment>
<gene>
    <name evidence="2" type="ORF">EDS130_LOCUS43291</name>
    <name evidence="1" type="ORF">XAT740_LOCUS30976</name>
</gene>
<dbReference type="Proteomes" id="UP000663852">
    <property type="component" value="Unassembled WGS sequence"/>
</dbReference>
<dbReference type="Proteomes" id="UP000663828">
    <property type="component" value="Unassembled WGS sequence"/>
</dbReference>